<organism evidence="3 4">
    <name type="scientific">Veillonella seminalis</name>
    <dbReference type="NCBI Taxonomy" id="1502943"/>
    <lineage>
        <taxon>Bacteria</taxon>
        <taxon>Bacillati</taxon>
        <taxon>Bacillota</taxon>
        <taxon>Negativicutes</taxon>
        <taxon>Veillonellales</taxon>
        <taxon>Veillonellaceae</taxon>
        <taxon>Veillonella</taxon>
    </lineage>
</organism>
<dbReference type="Proteomes" id="UP000434554">
    <property type="component" value="Unassembled WGS sequence"/>
</dbReference>
<sequence length="472" mass="50879">MKKQVGIAAGVVLGLISLSTGAFLYPTGNVIQGMYLGDRNVSQANKDELADIVEAEAAKGPIHMKVKWQDGKVTTIALKDIGVKPNVDKTVEALMTYGYEPTVEEYISNRWHALMSPVSKAIVYDVNVPALEALLQSYSNEIGYTGHDAYLTVENGQVVLHKEEPGKRLDIAKTVANLQEQLAKGEVTTLELVIDNQAKPKVTAEDLKGINAVLGTYSTTFNSGDTSRTHNIQIATDKINNVVIQPHQNFSFNEVVGERTPEAGYDDAPVFMNGTLVPGIGGGICQVSSTLFNSALLSGMKIVERTPHFAPVGYMPAGRDATVAYGYLDFIFSNPYNHPIYVLAHTSGDTLTISILGFDSDAPKSVSVAVGNEQSIPNDVETSIDSSISEEKVTEGHPGLSVDTTVQITYKDGRTKTESFNSVYDPVTTYSVKPAKPKAKEDKDANKVDKEDSTSATDKNNTTTHTDKKGPA</sequence>
<dbReference type="Pfam" id="PF12229">
    <property type="entry name" value="PG_binding_4"/>
    <property type="match status" value="1"/>
</dbReference>
<evidence type="ECO:0000313" key="4">
    <source>
        <dbReference type="Proteomes" id="UP000434554"/>
    </source>
</evidence>
<protein>
    <submittedName>
        <fullName evidence="3">Vancomycin resistance protein</fullName>
    </submittedName>
</protein>
<dbReference type="AlphaFoldDB" id="A0A833FK02"/>
<feature type="region of interest" description="Disordered" evidence="1">
    <location>
        <begin position="428"/>
        <end position="472"/>
    </location>
</feature>
<dbReference type="PANTHER" id="PTHR35788:SF1">
    <property type="entry name" value="EXPORTED PROTEIN"/>
    <property type="match status" value="1"/>
</dbReference>
<dbReference type="RefSeq" id="WP_127008227.1">
    <property type="nucleotide sequence ID" value="NZ_CALMIE010000016.1"/>
</dbReference>
<proteinExistence type="predicted"/>
<comment type="caution">
    <text evidence="3">The sequence shown here is derived from an EMBL/GenBank/DDBJ whole genome shotgun (WGS) entry which is preliminary data.</text>
</comment>
<feature type="compositionally biased region" description="Low complexity" evidence="1">
    <location>
        <begin position="454"/>
        <end position="464"/>
    </location>
</feature>
<reference evidence="3 4" key="1">
    <citation type="submission" date="2019-09" db="EMBL/GenBank/DDBJ databases">
        <title>Draft genome sequence of 3 type strains from the CCUG.</title>
        <authorList>
            <person name="Pineiro-Iglesias B."/>
            <person name="Tunovic T."/>
            <person name="Unosson C."/>
            <person name="Inganas E."/>
            <person name="Ohlen M."/>
            <person name="Cardew S."/>
            <person name="Jensie-Markopoulos S."/>
            <person name="Salva-Serra F."/>
            <person name="Jaen-Luchoro D."/>
            <person name="Karlsson R."/>
            <person name="Svensson-Stadler L."/>
            <person name="Chun J."/>
            <person name="Moore E."/>
        </authorList>
    </citation>
    <scope>NUCLEOTIDE SEQUENCE [LARGE SCALE GENOMIC DNA]</scope>
    <source>
        <strain evidence="3 4">CCUG 65427</strain>
    </source>
</reference>
<accession>A0A833FK02</accession>
<evidence type="ECO:0000259" key="2">
    <source>
        <dbReference type="Pfam" id="PF12229"/>
    </source>
</evidence>
<evidence type="ECO:0000313" key="3">
    <source>
        <dbReference type="EMBL" id="KAB1479209.1"/>
    </source>
</evidence>
<dbReference type="PANTHER" id="PTHR35788">
    <property type="entry name" value="EXPORTED PROTEIN-RELATED"/>
    <property type="match status" value="1"/>
</dbReference>
<feature type="compositionally biased region" description="Basic and acidic residues" evidence="1">
    <location>
        <begin position="438"/>
        <end position="453"/>
    </location>
</feature>
<dbReference type="InterPro" id="IPR052913">
    <property type="entry name" value="Glycopeptide_resist_protein"/>
</dbReference>
<dbReference type="InterPro" id="IPR022029">
    <property type="entry name" value="YoaR-like_PG-bd"/>
</dbReference>
<gene>
    <name evidence="3" type="ORF">F8R14_03370</name>
</gene>
<feature type="domain" description="YoaR-like putative peptidoglycan binding" evidence="2">
    <location>
        <begin position="75"/>
        <end position="186"/>
    </location>
</feature>
<name>A0A833FK02_9FIRM</name>
<dbReference type="EMBL" id="WBKH01000003">
    <property type="protein sequence ID" value="KAB1479209.1"/>
    <property type="molecule type" value="Genomic_DNA"/>
</dbReference>
<dbReference type="Pfam" id="PF04294">
    <property type="entry name" value="VanW"/>
    <property type="match status" value="1"/>
</dbReference>
<dbReference type="InterPro" id="IPR007391">
    <property type="entry name" value="Vancomycin_resist_VanW"/>
</dbReference>
<evidence type="ECO:0000256" key="1">
    <source>
        <dbReference type="SAM" id="MobiDB-lite"/>
    </source>
</evidence>
<dbReference type="GeneID" id="83055548"/>